<dbReference type="EMBL" id="QNUK01000086">
    <property type="protein sequence ID" value="KAF5902649.1"/>
    <property type="molecule type" value="Genomic_DNA"/>
</dbReference>
<feature type="compositionally biased region" description="Polar residues" evidence="1">
    <location>
        <begin position="1"/>
        <end position="13"/>
    </location>
</feature>
<dbReference type="Pfam" id="PF15434">
    <property type="entry name" value="FAM104"/>
    <property type="match status" value="1"/>
</dbReference>
<dbReference type="Proteomes" id="UP000727407">
    <property type="component" value="Unassembled WGS sequence"/>
</dbReference>
<comment type="caution">
    <text evidence="2">The sequence shown here is derived from an EMBL/GenBank/DDBJ whole genome shotgun (WGS) entry which is preliminary data.</text>
</comment>
<name>A0A8J4UK14_CLAMG</name>
<evidence type="ECO:0000256" key="1">
    <source>
        <dbReference type="SAM" id="MobiDB-lite"/>
    </source>
</evidence>
<sequence length="140" mass="15425">MPQAKRSSTTLQPSEGSGEAWESESSSSDSSGVSSPEHAAGISSSTSSQYGAENLRSCSPHGCLDQGDATSRASYEHINRVLREAHFQSLHNRAQSQERDPYNTALLPRRMSVIDVFMLTWEISIQWNGQIKYMYSALPV</sequence>
<dbReference type="InterPro" id="IPR029222">
    <property type="entry name" value="VCF1/2-like"/>
</dbReference>
<evidence type="ECO:0000313" key="2">
    <source>
        <dbReference type="EMBL" id="KAF5902649.1"/>
    </source>
</evidence>
<evidence type="ECO:0000313" key="3">
    <source>
        <dbReference type="Proteomes" id="UP000727407"/>
    </source>
</evidence>
<dbReference type="PANTHER" id="PTHR34763:SF1">
    <property type="entry name" value="PROTEIN FAM104A"/>
    <property type="match status" value="1"/>
</dbReference>
<dbReference type="AlphaFoldDB" id="A0A8J4UK14"/>
<feature type="region of interest" description="Disordered" evidence="1">
    <location>
        <begin position="1"/>
        <end position="69"/>
    </location>
</feature>
<protein>
    <submittedName>
        <fullName evidence="2">Protein FAM</fullName>
    </submittedName>
</protein>
<gene>
    <name evidence="2" type="ORF">DAT39_007643</name>
</gene>
<organism evidence="2 3">
    <name type="scientific">Clarias magur</name>
    <name type="common">Asian catfish</name>
    <name type="synonym">Macropteronotus magur</name>
    <dbReference type="NCBI Taxonomy" id="1594786"/>
    <lineage>
        <taxon>Eukaryota</taxon>
        <taxon>Metazoa</taxon>
        <taxon>Chordata</taxon>
        <taxon>Craniata</taxon>
        <taxon>Vertebrata</taxon>
        <taxon>Euteleostomi</taxon>
        <taxon>Actinopterygii</taxon>
        <taxon>Neopterygii</taxon>
        <taxon>Teleostei</taxon>
        <taxon>Ostariophysi</taxon>
        <taxon>Siluriformes</taxon>
        <taxon>Clariidae</taxon>
        <taxon>Clarias</taxon>
    </lineage>
</organism>
<feature type="compositionally biased region" description="Polar residues" evidence="1">
    <location>
        <begin position="42"/>
        <end position="51"/>
    </location>
</feature>
<accession>A0A8J4UK14</accession>
<feature type="compositionally biased region" description="Low complexity" evidence="1">
    <location>
        <begin position="14"/>
        <end position="37"/>
    </location>
</feature>
<keyword evidence="3" id="KW-1185">Reference proteome</keyword>
<dbReference type="OrthoDB" id="8960999at2759"/>
<proteinExistence type="predicted"/>
<reference evidence="2" key="1">
    <citation type="submission" date="2020-07" db="EMBL/GenBank/DDBJ databases">
        <title>Clarias magur genome sequencing, assembly and annotation.</title>
        <authorList>
            <person name="Kushwaha B."/>
            <person name="Kumar R."/>
            <person name="Das P."/>
            <person name="Joshi C.G."/>
            <person name="Kumar D."/>
            <person name="Nagpure N.S."/>
            <person name="Pandey M."/>
            <person name="Agarwal S."/>
            <person name="Srivastava S."/>
            <person name="Singh M."/>
            <person name="Sahoo L."/>
            <person name="Jayasankar P."/>
            <person name="Meher P.K."/>
            <person name="Koringa P.G."/>
            <person name="Iquebal M.A."/>
            <person name="Das S.P."/>
            <person name="Bit A."/>
            <person name="Patnaik S."/>
            <person name="Patel N."/>
            <person name="Shah T.M."/>
            <person name="Hinsu A."/>
            <person name="Jena J.K."/>
        </authorList>
    </citation>
    <scope>NUCLEOTIDE SEQUENCE</scope>
    <source>
        <strain evidence="2">CIFAMagur01</strain>
        <tissue evidence="2">Testis</tissue>
    </source>
</reference>
<dbReference type="PANTHER" id="PTHR34763">
    <property type="entry name" value="PROTEIN FAM104A"/>
    <property type="match status" value="1"/>
</dbReference>